<keyword evidence="2" id="KW-0732">Signal</keyword>
<protein>
    <recommendedName>
        <fullName evidence="5">Heme haloperoxidase family profile domain-containing protein</fullName>
    </recommendedName>
</protein>
<evidence type="ECO:0000313" key="4">
    <source>
        <dbReference type="Proteomes" id="UP000245768"/>
    </source>
</evidence>
<accession>A0A316YGX1</accession>
<dbReference type="Proteomes" id="UP000245768">
    <property type="component" value="Unassembled WGS sequence"/>
</dbReference>
<sequence>MKFLATFTAAAAAIASVAGQAAETPCDKYTTALLKTNNATNQLTVLTLVVNTALIGNYPNPAGAPKNNVTGILNPGQVNGTGPMVNLLPYFDGTLKSTNVNGNAQSVNFLDGGGAAPLMSNMAAYANMTSSKQYMLITHLYEFFGVLLGCSAQNSSSPFKNYEGRTSMSEVHRFMNLNETEMNYFIQEVGASATSFGVTTEDATAIGGALNSMFNKRCLAPASIGGGANASQSICLATSCPVADPSSCAQTGQSYGNGTNGVEPASASTSTTGSGSSSGKDGASSMVVNVLGALSLGAAGLVAFSM</sequence>
<dbReference type="GeneID" id="37044310"/>
<feature type="signal peptide" evidence="2">
    <location>
        <begin position="1"/>
        <end position="19"/>
    </location>
</feature>
<dbReference type="Gene3D" id="1.10.490.10">
    <property type="entry name" value="Globins"/>
    <property type="match status" value="1"/>
</dbReference>
<dbReference type="InParanoid" id="A0A316YGX1"/>
<dbReference type="STRING" id="215250.A0A316YGX1"/>
<dbReference type="InterPro" id="IPR012292">
    <property type="entry name" value="Globin/Proto"/>
</dbReference>
<evidence type="ECO:0000256" key="2">
    <source>
        <dbReference type="SAM" id="SignalP"/>
    </source>
</evidence>
<name>A0A316YGX1_9BASI</name>
<feature type="chain" id="PRO_5016448000" description="Heme haloperoxidase family profile domain-containing protein" evidence="2">
    <location>
        <begin position="20"/>
        <end position="306"/>
    </location>
</feature>
<dbReference type="AlphaFoldDB" id="A0A316YGX1"/>
<feature type="compositionally biased region" description="Low complexity" evidence="1">
    <location>
        <begin position="265"/>
        <end position="280"/>
    </location>
</feature>
<feature type="region of interest" description="Disordered" evidence="1">
    <location>
        <begin position="251"/>
        <end position="280"/>
    </location>
</feature>
<dbReference type="GO" id="GO:0020037">
    <property type="term" value="F:heme binding"/>
    <property type="evidence" value="ECO:0007669"/>
    <property type="project" value="InterPro"/>
</dbReference>
<organism evidence="3 4">
    <name type="scientific">Acaromyces ingoldii</name>
    <dbReference type="NCBI Taxonomy" id="215250"/>
    <lineage>
        <taxon>Eukaryota</taxon>
        <taxon>Fungi</taxon>
        <taxon>Dikarya</taxon>
        <taxon>Basidiomycota</taxon>
        <taxon>Ustilaginomycotina</taxon>
        <taxon>Exobasidiomycetes</taxon>
        <taxon>Exobasidiales</taxon>
        <taxon>Cryptobasidiaceae</taxon>
        <taxon>Acaromyces</taxon>
    </lineage>
</organism>
<evidence type="ECO:0000313" key="3">
    <source>
        <dbReference type="EMBL" id="PWN88391.1"/>
    </source>
</evidence>
<dbReference type="EMBL" id="KZ819638">
    <property type="protein sequence ID" value="PWN88391.1"/>
    <property type="molecule type" value="Genomic_DNA"/>
</dbReference>
<keyword evidence="4" id="KW-1185">Reference proteome</keyword>
<evidence type="ECO:0000256" key="1">
    <source>
        <dbReference type="SAM" id="MobiDB-lite"/>
    </source>
</evidence>
<proteinExistence type="predicted"/>
<reference evidence="3 4" key="1">
    <citation type="journal article" date="2018" name="Mol. Biol. Evol.">
        <title>Broad Genomic Sampling Reveals a Smut Pathogenic Ancestry of the Fungal Clade Ustilaginomycotina.</title>
        <authorList>
            <person name="Kijpornyongpan T."/>
            <person name="Mondo S.J."/>
            <person name="Barry K."/>
            <person name="Sandor L."/>
            <person name="Lee J."/>
            <person name="Lipzen A."/>
            <person name="Pangilinan J."/>
            <person name="LaButti K."/>
            <person name="Hainaut M."/>
            <person name="Henrissat B."/>
            <person name="Grigoriev I.V."/>
            <person name="Spatafora J.W."/>
            <person name="Aime M.C."/>
        </authorList>
    </citation>
    <scope>NUCLEOTIDE SEQUENCE [LARGE SCALE GENOMIC DNA]</scope>
    <source>
        <strain evidence="3 4">MCA 4198</strain>
    </source>
</reference>
<dbReference type="OrthoDB" id="2110578at2759"/>
<evidence type="ECO:0008006" key="5">
    <source>
        <dbReference type="Google" id="ProtNLM"/>
    </source>
</evidence>
<dbReference type="RefSeq" id="XP_025375589.1">
    <property type="nucleotide sequence ID" value="XM_025522394.1"/>
</dbReference>
<dbReference type="GO" id="GO:0019825">
    <property type="term" value="F:oxygen binding"/>
    <property type="evidence" value="ECO:0007669"/>
    <property type="project" value="InterPro"/>
</dbReference>
<gene>
    <name evidence="3" type="ORF">FA10DRAFT_268586</name>
</gene>